<dbReference type="Proteomes" id="UP001732700">
    <property type="component" value="Chromosome 6C"/>
</dbReference>
<protein>
    <submittedName>
        <fullName evidence="1">Uncharacterized protein</fullName>
    </submittedName>
</protein>
<organism evidence="1 2">
    <name type="scientific">Avena sativa</name>
    <name type="common">Oat</name>
    <dbReference type="NCBI Taxonomy" id="4498"/>
    <lineage>
        <taxon>Eukaryota</taxon>
        <taxon>Viridiplantae</taxon>
        <taxon>Streptophyta</taxon>
        <taxon>Embryophyta</taxon>
        <taxon>Tracheophyta</taxon>
        <taxon>Spermatophyta</taxon>
        <taxon>Magnoliopsida</taxon>
        <taxon>Liliopsida</taxon>
        <taxon>Poales</taxon>
        <taxon>Poaceae</taxon>
        <taxon>BOP clade</taxon>
        <taxon>Pooideae</taxon>
        <taxon>Poodae</taxon>
        <taxon>Poeae</taxon>
        <taxon>Poeae Chloroplast Group 1 (Aveneae type)</taxon>
        <taxon>Aveninae</taxon>
        <taxon>Avena</taxon>
    </lineage>
</organism>
<proteinExistence type="predicted"/>
<keyword evidence="2" id="KW-1185">Reference proteome</keyword>
<dbReference type="EnsemblPlants" id="AVESA.00010b.r2.6CG1148260.1">
    <property type="protein sequence ID" value="AVESA.00010b.r2.6CG1148260.1.CDS"/>
    <property type="gene ID" value="AVESA.00010b.r2.6CG1148260"/>
</dbReference>
<accession>A0ACD5ZH84</accession>
<reference evidence="1" key="2">
    <citation type="submission" date="2025-09" db="UniProtKB">
        <authorList>
            <consortium name="EnsemblPlants"/>
        </authorList>
    </citation>
    <scope>IDENTIFICATION</scope>
</reference>
<evidence type="ECO:0000313" key="1">
    <source>
        <dbReference type="EnsemblPlants" id="AVESA.00010b.r2.6CG1148260.1.CDS"/>
    </source>
</evidence>
<reference evidence="1" key="1">
    <citation type="submission" date="2021-05" db="EMBL/GenBank/DDBJ databases">
        <authorList>
            <person name="Scholz U."/>
            <person name="Mascher M."/>
            <person name="Fiebig A."/>
        </authorList>
    </citation>
    <scope>NUCLEOTIDE SEQUENCE [LARGE SCALE GENOMIC DNA]</scope>
</reference>
<name>A0ACD5ZH84_AVESA</name>
<sequence length="687" mass="76841">MTSLLCFTSTPHFYISNARHCLSGLLARLLCSIYLLISFCVGLQNLQMEVNNELPSEMQCKDKSLVLDTTVSKEVILHSSTEDMSSFKAYDTVGDVKKSQECLLPTPSTSSQNHQETAKEPSETQQASDKTSPCTDKLLVLNTTASKDLAPQSVTREMFINRTDGKVVDEAKFDTSLSPMPILSESSTSNQNYQEGAQAFGEPHSAHDTTTKTEVIPCSRVLLDVYPLELRFCFEPNKLITCSLDLTNNTCKKVAFGLLMTSNEKEKSFLSRLPIFGIVDPGISYTLIVIMNKYVNLPREREVDLILQTSTYYGILSDVNDVKSCKQHFQNAEKLENTVHKMTLKGVCALPGEMIFERAIPPLVKIISMEGNRSFLEVHNISTIDANQTEPLIIRGSSTGHVHIWNYDMKKSMGSIEIPKGARVWCVKFIERTRWFLVGSGDGFIHVYNYKRGIQKITSIKAVGGSYSYVYSLAIHPTESYVLSACHMEIKLFDWDHRWFGWKCIQTFKEHTNNVRAVAFNPEDYDSFASVSDDETIKVWSLGSPKSLYTLSGHLKAVNCLDFFTHGDGQQYLITGSADKTAKIWDMQRKECVHTLPHRSGVCSVLPHPKFPLLATGTEGGDIYFWSSTNFRLKRILNISDLPVTGLACLNESGRVAVAHTNRLSVLEIRDEEEQGGVAGNDENSIS</sequence>
<evidence type="ECO:0000313" key="2">
    <source>
        <dbReference type="Proteomes" id="UP001732700"/>
    </source>
</evidence>